<reference evidence="5 6" key="1">
    <citation type="journal article" date="2018" name="BMC Genomics">
        <title>Comparative genome analyses reveal sequence features reflecting distinct modes of host-adaptation between dicot and monocot powdery mildew.</title>
        <authorList>
            <person name="Wu Y."/>
            <person name="Ma X."/>
            <person name="Pan Z."/>
            <person name="Kale S.D."/>
            <person name="Song Y."/>
            <person name="King H."/>
            <person name="Zhang Q."/>
            <person name="Presley C."/>
            <person name="Deng X."/>
            <person name="Wei C.I."/>
            <person name="Xiao S."/>
        </authorList>
    </citation>
    <scope>NUCLEOTIDE SEQUENCE [LARGE SCALE GENOMIC DNA]</scope>
    <source>
        <strain evidence="5">UMSG3</strain>
    </source>
</reference>
<feature type="compositionally biased region" description="Acidic residues" evidence="3">
    <location>
        <begin position="183"/>
        <end position="217"/>
    </location>
</feature>
<dbReference type="Gene3D" id="3.10.450.30">
    <property type="entry name" value="Microbial ribonucleases"/>
    <property type="match status" value="1"/>
</dbReference>
<dbReference type="EMBL" id="MCBQ01002593">
    <property type="protein sequence ID" value="RKF82336.1"/>
    <property type="molecule type" value="Genomic_DNA"/>
</dbReference>
<accession>A0A420J6D0</accession>
<evidence type="ECO:0000256" key="2">
    <source>
        <dbReference type="ARBA" id="ARBA00022801"/>
    </source>
</evidence>
<dbReference type="InterPro" id="IPR016191">
    <property type="entry name" value="Ribonuclease/ribotoxin"/>
</dbReference>
<name>A0A420J6D0_9PEZI</name>
<keyword evidence="4" id="KW-0732">Signal</keyword>
<dbReference type="Proteomes" id="UP000283383">
    <property type="component" value="Unassembled WGS sequence"/>
</dbReference>
<dbReference type="GO" id="GO:0003723">
    <property type="term" value="F:RNA binding"/>
    <property type="evidence" value="ECO:0007669"/>
    <property type="project" value="InterPro"/>
</dbReference>
<evidence type="ECO:0000313" key="6">
    <source>
        <dbReference type="Proteomes" id="UP000283383"/>
    </source>
</evidence>
<evidence type="ECO:0000313" key="5">
    <source>
        <dbReference type="EMBL" id="RKF82336.1"/>
    </source>
</evidence>
<dbReference type="STRING" id="62708.A0A420J6D0"/>
<evidence type="ECO:0000256" key="3">
    <source>
        <dbReference type="SAM" id="MobiDB-lite"/>
    </source>
</evidence>
<evidence type="ECO:0000256" key="4">
    <source>
        <dbReference type="SAM" id="SignalP"/>
    </source>
</evidence>
<keyword evidence="1" id="KW-0540">Nuclease</keyword>
<evidence type="ECO:0000256" key="1">
    <source>
        <dbReference type="ARBA" id="ARBA00022722"/>
    </source>
</evidence>
<keyword evidence="2" id="KW-0378">Hydrolase</keyword>
<feature type="region of interest" description="Disordered" evidence="3">
    <location>
        <begin position="175"/>
        <end position="217"/>
    </location>
</feature>
<dbReference type="GO" id="GO:0004540">
    <property type="term" value="F:RNA nuclease activity"/>
    <property type="evidence" value="ECO:0007669"/>
    <property type="project" value="InterPro"/>
</dbReference>
<dbReference type="GO" id="GO:0016787">
    <property type="term" value="F:hydrolase activity"/>
    <property type="evidence" value="ECO:0007669"/>
    <property type="project" value="UniProtKB-KW"/>
</dbReference>
<keyword evidence="6" id="KW-1185">Reference proteome</keyword>
<gene>
    <name evidence="5" type="ORF">GcM3_025041</name>
</gene>
<dbReference type="SUPFAM" id="SSF53933">
    <property type="entry name" value="Microbial ribonucleases"/>
    <property type="match status" value="1"/>
</dbReference>
<comment type="caution">
    <text evidence="5">The sequence shown here is derived from an EMBL/GenBank/DDBJ whole genome shotgun (WGS) entry which is preliminary data.</text>
</comment>
<proteinExistence type="predicted"/>
<feature type="signal peptide" evidence="4">
    <location>
        <begin position="1"/>
        <end position="21"/>
    </location>
</feature>
<sequence>MFRLKIITLLTLVTYSLFTLARTYDSTESRSVKRQKSKTEYVEEGDEYRCVKNVFKLHQVDGAVAAACDYVNSGKKTWGFTRWPKSYRPKDKSQFPFVSNTLRLWPILANGEIFKGRFRSPGNNFVVIDGSCQLAGVVALFKSDPVFRGPCPIIGCHGRPYKEYKNCELVEAVGRHPLKSKDDEENQENEENQDKDENTEEEGEEEEEEEEVVQDEK</sequence>
<feature type="chain" id="PRO_5019126244" evidence="4">
    <location>
        <begin position="22"/>
        <end position="217"/>
    </location>
</feature>
<protein>
    <submittedName>
        <fullName evidence="5">Putative secreted effector protein</fullName>
    </submittedName>
</protein>
<organism evidence="5 6">
    <name type="scientific">Golovinomyces cichoracearum</name>
    <dbReference type="NCBI Taxonomy" id="62708"/>
    <lineage>
        <taxon>Eukaryota</taxon>
        <taxon>Fungi</taxon>
        <taxon>Dikarya</taxon>
        <taxon>Ascomycota</taxon>
        <taxon>Pezizomycotina</taxon>
        <taxon>Leotiomycetes</taxon>
        <taxon>Erysiphales</taxon>
        <taxon>Erysiphaceae</taxon>
        <taxon>Golovinomyces</taxon>
    </lineage>
</organism>
<dbReference type="AlphaFoldDB" id="A0A420J6D0"/>